<evidence type="ECO:0000313" key="2">
    <source>
        <dbReference type="EMBL" id="KAL0974041.1"/>
    </source>
</evidence>
<sequence>MFYKYKYNYCHTLVSWSPPLMAVPIYGVYLWGFQLFPYSHFIISHSTCINLLSFTVNWTQLPSFIQLVCILFPVSVRLTMAATTELLLAQIKCGKNKYLILYINCRVNCLCV</sequence>
<keyword evidence="1" id="KW-0812">Transmembrane</keyword>
<dbReference type="Proteomes" id="UP001557470">
    <property type="component" value="Unassembled WGS sequence"/>
</dbReference>
<name>A0ABD0X4L7_UMBPY</name>
<keyword evidence="1" id="KW-0472">Membrane</keyword>
<proteinExistence type="predicted"/>
<evidence type="ECO:0000313" key="3">
    <source>
        <dbReference type="Proteomes" id="UP001557470"/>
    </source>
</evidence>
<evidence type="ECO:0000256" key="1">
    <source>
        <dbReference type="SAM" id="Phobius"/>
    </source>
</evidence>
<dbReference type="EMBL" id="JAGEUA010000006">
    <property type="protein sequence ID" value="KAL0974041.1"/>
    <property type="molecule type" value="Genomic_DNA"/>
</dbReference>
<keyword evidence="3" id="KW-1185">Reference proteome</keyword>
<reference evidence="2 3" key="1">
    <citation type="submission" date="2024-06" db="EMBL/GenBank/DDBJ databases">
        <authorList>
            <person name="Pan Q."/>
            <person name="Wen M."/>
            <person name="Jouanno E."/>
            <person name="Zahm M."/>
            <person name="Klopp C."/>
            <person name="Cabau C."/>
            <person name="Louis A."/>
            <person name="Berthelot C."/>
            <person name="Parey E."/>
            <person name="Roest Crollius H."/>
            <person name="Montfort J."/>
            <person name="Robinson-Rechavi M."/>
            <person name="Bouchez O."/>
            <person name="Lampietro C."/>
            <person name="Lopez Roques C."/>
            <person name="Donnadieu C."/>
            <person name="Postlethwait J."/>
            <person name="Bobe J."/>
            <person name="Verreycken H."/>
            <person name="Guiguen Y."/>
        </authorList>
    </citation>
    <scope>NUCLEOTIDE SEQUENCE [LARGE SCALE GENOMIC DNA]</scope>
    <source>
        <strain evidence="2">Up_M1</strain>
        <tissue evidence="2">Testis</tissue>
    </source>
</reference>
<dbReference type="AlphaFoldDB" id="A0ABD0X4L7"/>
<feature type="transmembrane region" description="Helical" evidence="1">
    <location>
        <begin position="20"/>
        <end position="43"/>
    </location>
</feature>
<keyword evidence="1" id="KW-1133">Transmembrane helix</keyword>
<accession>A0ABD0X4L7</accession>
<comment type="caution">
    <text evidence="2">The sequence shown here is derived from an EMBL/GenBank/DDBJ whole genome shotgun (WGS) entry which is preliminary data.</text>
</comment>
<gene>
    <name evidence="2" type="ORF">UPYG_G00214600</name>
</gene>
<protein>
    <submittedName>
        <fullName evidence="2">Uncharacterized protein</fullName>
    </submittedName>
</protein>
<organism evidence="2 3">
    <name type="scientific">Umbra pygmaea</name>
    <name type="common">Eastern mudminnow</name>
    <dbReference type="NCBI Taxonomy" id="75934"/>
    <lineage>
        <taxon>Eukaryota</taxon>
        <taxon>Metazoa</taxon>
        <taxon>Chordata</taxon>
        <taxon>Craniata</taxon>
        <taxon>Vertebrata</taxon>
        <taxon>Euteleostomi</taxon>
        <taxon>Actinopterygii</taxon>
        <taxon>Neopterygii</taxon>
        <taxon>Teleostei</taxon>
        <taxon>Protacanthopterygii</taxon>
        <taxon>Esociformes</taxon>
        <taxon>Umbridae</taxon>
        <taxon>Umbra</taxon>
    </lineage>
</organism>